<dbReference type="SUPFAM" id="SSF54826">
    <property type="entry name" value="Enolase N-terminal domain-like"/>
    <property type="match status" value="1"/>
</dbReference>
<dbReference type="InterPro" id="IPR029017">
    <property type="entry name" value="Enolase-like_N"/>
</dbReference>
<keyword evidence="3" id="KW-0460">Magnesium</keyword>
<protein>
    <submittedName>
        <fullName evidence="5">Racemase</fullName>
    </submittedName>
</protein>
<keyword evidence="6" id="KW-1185">Reference proteome</keyword>
<dbReference type="InterPro" id="IPR029065">
    <property type="entry name" value="Enolase_C-like"/>
</dbReference>
<evidence type="ECO:0000256" key="1">
    <source>
        <dbReference type="ARBA" id="ARBA00001946"/>
    </source>
</evidence>
<name>A0ABQ5ZSD8_9HYPH</name>
<dbReference type="SMART" id="SM00922">
    <property type="entry name" value="MR_MLE"/>
    <property type="match status" value="1"/>
</dbReference>
<feature type="domain" description="Mandelate racemase/muconate lactonizing enzyme C-terminal" evidence="4">
    <location>
        <begin position="149"/>
        <end position="247"/>
    </location>
</feature>
<dbReference type="Gene3D" id="3.30.390.10">
    <property type="entry name" value="Enolase-like, N-terminal domain"/>
    <property type="match status" value="1"/>
</dbReference>
<dbReference type="PANTHER" id="PTHR13794:SF58">
    <property type="entry name" value="MITOCHONDRIAL ENOLASE SUPERFAMILY MEMBER 1"/>
    <property type="match status" value="1"/>
</dbReference>
<sequence length="373" mass="40098">MSVIAAIEACTVNLPLAKPVQLSTRRIEKRWYTLVRVRCTDGSIGIGICHGGTRYGGLATTAVRELFSPLLAGEDPHRTEGLWQAMYQDSLLNGRTGAVMRALSAVDIALWDRNARKSGLPLWRYLGAVSKGTIPTYASGGYYAEGKTPQDLGDEVAGYVAAGFKAIKIKIGAASPSVDLARVAAARAALGDDGLLLLDANNAWNNLASALEALRPMLDYRPFLIEEPFGPDDNDNHARLAAALPVSIATGELVAGRWGHRELMERARITVLQPDVAVCGGVTEFRRIAATAASSGVAIAPHSLQDIHAHLVASTQNALFLEYFPDDSIVPVGKLFDRRLHLHGGNVDLPQQPGLGFDFDEDAVSHFQVDPWS</sequence>
<dbReference type="InterPro" id="IPR013341">
    <property type="entry name" value="Mandelate_racemase_N_dom"/>
</dbReference>
<keyword evidence="2" id="KW-0479">Metal-binding</keyword>
<evidence type="ECO:0000259" key="4">
    <source>
        <dbReference type="SMART" id="SM00922"/>
    </source>
</evidence>
<dbReference type="CDD" id="cd03316">
    <property type="entry name" value="MR_like"/>
    <property type="match status" value="1"/>
</dbReference>
<evidence type="ECO:0000313" key="6">
    <source>
        <dbReference type="Proteomes" id="UP001156702"/>
    </source>
</evidence>
<dbReference type="InterPro" id="IPR036849">
    <property type="entry name" value="Enolase-like_C_sf"/>
</dbReference>
<dbReference type="Pfam" id="PF13378">
    <property type="entry name" value="MR_MLE_C"/>
    <property type="match status" value="1"/>
</dbReference>
<dbReference type="SUPFAM" id="SSF51604">
    <property type="entry name" value="Enolase C-terminal domain-like"/>
    <property type="match status" value="1"/>
</dbReference>
<evidence type="ECO:0000256" key="3">
    <source>
        <dbReference type="ARBA" id="ARBA00022842"/>
    </source>
</evidence>
<dbReference type="EMBL" id="BSOP01000042">
    <property type="protein sequence ID" value="GLR53634.1"/>
    <property type="molecule type" value="Genomic_DNA"/>
</dbReference>
<comment type="cofactor">
    <cofactor evidence="1">
        <name>Mg(2+)</name>
        <dbReference type="ChEBI" id="CHEBI:18420"/>
    </cofactor>
</comment>
<dbReference type="InterPro" id="IPR013342">
    <property type="entry name" value="Mandelate_racemase_C"/>
</dbReference>
<accession>A0ABQ5ZSD8</accession>
<evidence type="ECO:0000313" key="5">
    <source>
        <dbReference type="EMBL" id="GLR53634.1"/>
    </source>
</evidence>
<dbReference type="Gene3D" id="3.20.20.120">
    <property type="entry name" value="Enolase-like C-terminal domain"/>
    <property type="match status" value="1"/>
</dbReference>
<dbReference type="InterPro" id="IPR046945">
    <property type="entry name" value="RHMD-like"/>
</dbReference>
<evidence type="ECO:0000256" key="2">
    <source>
        <dbReference type="ARBA" id="ARBA00022723"/>
    </source>
</evidence>
<dbReference type="Pfam" id="PF02746">
    <property type="entry name" value="MR_MLE_N"/>
    <property type="match status" value="1"/>
</dbReference>
<organism evidence="5 6">
    <name type="scientific">Shinella yambaruensis</name>
    <dbReference type="NCBI Taxonomy" id="415996"/>
    <lineage>
        <taxon>Bacteria</taxon>
        <taxon>Pseudomonadati</taxon>
        <taxon>Pseudomonadota</taxon>
        <taxon>Alphaproteobacteria</taxon>
        <taxon>Hyphomicrobiales</taxon>
        <taxon>Rhizobiaceae</taxon>
        <taxon>Shinella</taxon>
    </lineage>
</organism>
<comment type="caution">
    <text evidence="5">The sequence shown here is derived from an EMBL/GenBank/DDBJ whole genome shotgun (WGS) entry which is preliminary data.</text>
</comment>
<dbReference type="PANTHER" id="PTHR13794">
    <property type="entry name" value="ENOLASE SUPERFAMILY, MANDELATE RACEMASE"/>
    <property type="match status" value="1"/>
</dbReference>
<dbReference type="Proteomes" id="UP001156702">
    <property type="component" value="Unassembled WGS sequence"/>
</dbReference>
<dbReference type="SFLD" id="SFLDG00179">
    <property type="entry name" value="mandelate_racemase"/>
    <property type="match status" value="1"/>
</dbReference>
<proteinExistence type="predicted"/>
<dbReference type="SFLD" id="SFLDS00001">
    <property type="entry name" value="Enolase"/>
    <property type="match status" value="1"/>
</dbReference>
<gene>
    <name evidence="5" type="ORF">GCM10007923_48500</name>
</gene>
<dbReference type="RefSeq" id="WP_244767698.1">
    <property type="nucleotide sequence ID" value="NZ_BSOP01000042.1"/>
</dbReference>
<reference evidence="6" key="1">
    <citation type="journal article" date="2019" name="Int. J. Syst. Evol. Microbiol.">
        <title>The Global Catalogue of Microorganisms (GCM) 10K type strain sequencing project: providing services to taxonomists for standard genome sequencing and annotation.</title>
        <authorList>
            <consortium name="The Broad Institute Genomics Platform"/>
            <consortium name="The Broad Institute Genome Sequencing Center for Infectious Disease"/>
            <person name="Wu L."/>
            <person name="Ma J."/>
        </authorList>
    </citation>
    <scope>NUCLEOTIDE SEQUENCE [LARGE SCALE GENOMIC DNA]</scope>
    <source>
        <strain evidence="6">NBRC 102122</strain>
    </source>
</reference>